<dbReference type="InterPro" id="IPR023271">
    <property type="entry name" value="Aquaporin-like"/>
</dbReference>
<evidence type="ECO:0000256" key="6">
    <source>
        <dbReference type="ARBA" id="ARBA00038477"/>
    </source>
</evidence>
<dbReference type="InterPro" id="IPR034294">
    <property type="entry name" value="Aquaporin_transptr"/>
</dbReference>
<name>A0A2G2VPF6_CAPBA</name>
<keyword evidence="2 10" id="KW-0813">Transport</keyword>
<keyword evidence="4 11" id="KW-1133">Transmembrane helix</keyword>
<evidence type="ECO:0000256" key="9">
    <source>
        <dbReference type="ARBA" id="ARBA00080745"/>
    </source>
</evidence>
<comment type="function">
    <text evidence="7">Channel protein in tonoplast. These proteins may allow the diffusion of amino acids and/or peptides from the vacuolar compartment to the cytoplasm.</text>
</comment>
<feature type="transmembrane region" description="Helical" evidence="11">
    <location>
        <begin position="55"/>
        <end position="78"/>
    </location>
</feature>
<keyword evidence="5 11" id="KW-0472">Membrane</keyword>
<feature type="transmembrane region" description="Helical" evidence="11">
    <location>
        <begin position="99"/>
        <end position="120"/>
    </location>
</feature>
<dbReference type="Gene3D" id="1.20.1080.10">
    <property type="entry name" value="Glycerol uptake facilitator protein"/>
    <property type="match status" value="1"/>
</dbReference>
<accession>A0A2G2VPF6</accession>
<evidence type="ECO:0000256" key="7">
    <source>
        <dbReference type="ARBA" id="ARBA00053065"/>
    </source>
</evidence>
<evidence type="ECO:0000256" key="8">
    <source>
        <dbReference type="ARBA" id="ARBA00077254"/>
    </source>
</evidence>
<dbReference type="EMBL" id="MLFT02000011">
    <property type="protein sequence ID" value="PHT34860.1"/>
    <property type="molecule type" value="Genomic_DNA"/>
</dbReference>
<dbReference type="FunFam" id="1.20.1080.10:FF:000002">
    <property type="entry name" value="Probable aquaporin TIP1-1"/>
    <property type="match status" value="1"/>
</dbReference>
<dbReference type="Pfam" id="PF00230">
    <property type="entry name" value="MIP"/>
    <property type="match status" value="1"/>
</dbReference>
<evidence type="ECO:0000256" key="11">
    <source>
        <dbReference type="SAM" id="Phobius"/>
    </source>
</evidence>
<comment type="caution">
    <text evidence="12">The sequence shown here is derived from an EMBL/GenBank/DDBJ whole genome shotgun (WGS) entry which is preliminary data.</text>
</comment>
<protein>
    <recommendedName>
        <fullName evidence="8">RT-TIP</fullName>
    </recommendedName>
    <alternativeName>
        <fullName evidence="9">TobRB7</fullName>
    </alternativeName>
</protein>
<reference evidence="13" key="2">
    <citation type="journal article" date="2017" name="J. Anim. Genet.">
        <title>Multiple reference genome sequences of hot pepper reveal the massive evolution of plant disease resistance genes by retroduplication.</title>
        <authorList>
            <person name="Kim S."/>
            <person name="Park J."/>
            <person name="Yeom S.-I."/>
            <person name="Kim Y.-M."/>
            <person name="Seo E."/>
            <person name="Kim K.-T."/>
            <person name="Kim M.-S."/>
            <person name="Lee J.M."/>
            <person name="Cheong K."/>
            <person name="Shin H.-S."/>
            <person name="Kim S.-B."/>
            <person name="Han K."/>
            <person name="Lee J."/>
            <person name="Park M."/>
            <person name="Lee H.-A."/>
            <person name="Lee H.-Y."/>
            <person name="Lee Y."/>
            <person name="Oh S."/>
            <person name="Lee J.H."/>
            <person name="Choi E."/>
            <person name="Choi E."/>
            <person name="Lee S.E."/>
            <person name="Jeon J."/>
            <person name="Kim H."/>
            <person name="Choi G."/>
            <person name="Song H."/>
            <person name="Lee J."/>
            <person name="Lee S.-C."/>
            <person name="Kwon J.-K."/>
            <person name="Lee H.-Y."/>
            <person name="Koo N."/>
            <person name="Hong Y."/>
            <person name="Kim R.W."/>
            <person name="Kang W.-H."/>
            <person name="Huh J.H."/>
            <person name="Kang B.-C."/>
            <person name="Yang T.-J."/>
            <person name="Lee Y.-H."/>
            <person name="Bennetzen J.L."/>
            <person name="Choi D."/>
        </authorList>
    </citation>
    <scope>NUCLEOTIDE SEQUENCE [LARGE SCALE GENOMIC DNA]</scope>
    <source>
        <strain evidence="13">cv. PBC81</strain>
    </source>
</reference>
<keyword evidence="3 10" id="KW-0812">Transmembrane</keyword>
<dbReference type="GO" id="GO:0016020">
    <property type="term" value="C:membrane"/>
    <property type="evidence" value="ECO:0007669"/>
    <property type="project" value="UniProtKB-SubCell"/>
</dbReference>
<feature type="transmembrane region" description="Helical" evidence="11">
    <location>
        <begin position="169"/>
        <end position="193"/>
    </location>
</feature>
<evidence type="ECO:0000256" key="2">
    <source>
        <dbReference type="ARBA" id="ARBA00022448"/>
    </source>
</evidence>
<comment type="similarity">
    <text evidence="6">Belongs to the MIP/aquaporin (TC 1.A.8) family. TIP (TC 1.A.8.10) subfamily.</text>
</comment>
<dbReference type="SMR" id="A0A2G2VPF6"/>
<reference evidence="12 13" key="1">
    <citation type="journal article" date="2017" name="Genome Biol.">
        <title>New reference genome sequences of hot pepper reveal the massive evolution of plant disease-resistance genes by retroduplication.</title>
        <authorList>
            <person name="Kim S."/>
            <person name="Park J."/>
            <person name="Yeom S.I."/>
            <person name="Kim Y.M."/>
            <person name="Seo E."/>
            <person name="Kim K.T."/>
            <person name="Kim M.S."/>
            <person name="Lee J.M."/>
            <person name="Cheong K."/>
            <person name="Shin H.S."/>
            <person name="Kim S.B."/>
            <person name="Han K."/>
            <person name="Lee J."/>
            <person name="Park M."/>
            <person name="Lee H.A."/>
            <person name="Lee H.Y."/>
            <person name="Lee Y."/>
            <person name="Oh S."/>
            <person name="Lee J.H."/>
            <person name="Choi E."/>
            <person name="Choi E."/>
            <person name="Lee S.E."/>
            <person name="Jeon J."/>
            <person name="Kim H."/>
            <person name="Choi G."/>
            <person name="Song H."/>
            <person name="Lee J."/>
            <person name="Lee S.C."/>
            <person name="Kwon J.K."/>
            <person name="Lee H.Y."/>
            <person name="Koo N."/>
            <person name="Hong Y."/>
            <person name="Kim R.W."/>
            <person name="Kang W.H."/>
            <person name="Huh J.H."/>
            <person name="Kang B.C."/>
            <person name="Yang T.J."/>
            <person name="Lee Y.H."/>
            <person name="Bennetzen J.L."/>
            <person name="Choi D."/>
        </authorList>
    </citation>
    <scope>NUCLEOTIDE SEQUENCE [LARGE SCALE GENOMIC DNA]</scope>
    <source>
        <strain evidence="13">cv. PBC81</strain>
    </source>
</reference>
<proteinExistence type="inferred from homology"/>
<dbReference type="PRINTS" id="PR00783">
    <property type="entry name" value="MINTRINSICP"/>
</dbReference>
<dbReference type="SUPFAM" id="SSF81338">
    <property type="entry name" value="Aquaporin-like"/>
    <property type="match status" value="1"/>
</dbReference>
<evidence type="ECO:0000313" key="12">
    <source>
        <dbReference type="EMBL" id="PHT34860.1"/>
    </source>
</evidence>
<evidence type="ECO:0000256" key="10">
    <source>
        <dbReference type="RuleBase" id="RU000477"/>
    </source>
</evidence>
<dbReference type="OrthoDB" id="3222at2759"/>
<feature type="transmembrane region" description="Helical" evidence="11">
    <location>
        <begin position="213"/>
        <end position="235"/>
    </location>
</feature>
<sequence length="251" mass="26999">MPISRIAIGNLGEATKPDALKSALAEFICMIFFVFPAEGCVILFSKLIISKETTAMMIAISISHGFPLFVAVAVGLNISGGHVNPAVTFGAFVGGHITFVRSILYWIAQLLGSVSAIYLLKFATNGLEVTAHPPASPWHAVLYEIILTFLLVYTYYATTLDPKRGKMGIIGPIAIGLICSANILSGGTAFGAAMNPAMSFCQAVISKIWTNHWVYWLGTFVGGAIAGSIYQTIFIDKNTDEELPTINYIRI</sequence>
<dbReference type="PROSITE" id="PS00221">
    <property type="entry name" value="MIP"/>
    <property type="match status" value="1"/>
</dbReference>
<gene>
    <name evidence="12" type="ORF">CQW23_26660</name>
</gene>
<comment type="subcellular location">
    <subcellularLocation>
        <location evidence="1">Membrane</location>
        <topology evidence="1">Multi-pass membrane protein</topology>
    </subcellularLocation>
</comment>
<evidence type="ECO:0000256" key="5">
    <source>
        <dbReference type="ARBA" id="ARBA00023136"/>
    </source>
</evidence>
<evidence type="ECO:0000256" key="1">
    <source>
        <dbReference type="ARBA" id="ARBA00004141"/>
    </source>
</evidence>
<evidence type="ECO:0000256" key="4">
    <source>
        <dbReference type="ARBA" id="ARBA00022989"/>
    </source>
</evidence>
<dbReference type="STRING" id="33114.A0A2G2VPF6"/>
<feature type="transmembrane region" description="Helical" evidence="11">
    <location>
        <begin position="140"/>
        <end position="157"/>
    </location>
</feature>
<dbReference type="GO" id="GO:0015250">
    <property type="term" value="F:water channel activity"/>
    <property type="evidence" value="ECO:0007669"/>
    <property type="project" value="TreeGrafter"/>
</dbReference>
<keyword evidence="13" id="KW-1185">Reference proteome</keyword>
<dbReference type="AlphaFoldDB" id="A0A2G2VPF6"/>
<organism evidence="12 13">
    <name type="scientific">Capsicum baccatum</name>
    <name type="common">Peruvian pepper</name>
    <dbReference type="NCBI Taxonomy" id="33114"/>
    <lineage>
        <taxon>Eukaryota</taxon>
        <taxon>Viridiplantae</taxon>
        <taxon>Streptophyta</taxon>
        <taxon>Embryophyta</taxon>
        <taxon>Tracheophyta</taxon>
        <taxon>Spermatophyta</taxon>
        <taxon>Magnoliopsida</taxon>
        <taxon>eudicotyledons</taxon>
        <taxon>Gunneridae</taxon>
        <taxon>Pentapetalae</taxon>
        <taxon>asterids</taxon>
        <taxon>lamiids</taxon>
        <taxon>Solanales</taxon>
        <taxon>Solanaceae</taxon>
        <taxon>Solanoideae</taxon>
        <taxon>Capsiceae</taxon>
        <taxon>Capsicum</taxon>
    </lineage>
</organism>
<evidence type="ECO:0000313" key="13">
    <source>
        <dbReference type="Proteomes" id="UP000224567"/>
    </source>
</evidence>
<evidence type="ECO:0000256" key="3">
    <source>
        <dbReference type="ARBA" id="ARBA00022692"/>
    </source>
</evidence>
<dbReference type="PANTHER" id="PTHR45665">
    <property type="entry name" value="AQUAPORIN-8"/>
    <property type="match status" value="1"/>
</dbReference>
<dbReference type="PANTHER" id="PTHR45665:SF32">
    <property type="entry name" value="AQUAPORIN TIP1-3-LIKE"/>
    <property type="match status" value="1"/>
</dbReference>
<dbReference type="InterPro" id="IPR022357">
    <property type="entry name" value="MIP_CS"/>
</dbReference>
<feature type="transmembrane region" description="Helical" evidence="11">
    <location>
        <begin position="27"/>
        <end position="49"/>
    </location>
</feature>
<dbReference type="Proteomes" id="UP000224567">
    <property type="component" value="Unassembled WGS sequence"/>
</dbReference>
<dbReference type="InterPro" id="IPR000425">
    <property type="entry name" value="MIP"/>
</dbReference>